<evidence type="ECO:0000313" key="8">
    <source>
        <dbReference type="Proteomes" id="UP000078396"/>
    </source>
</evidence>
<dbReference type="SMART" id="SM00849">
    <property type="entry name" value="Lactamase_B"/>
    <property type="match status" value="1"/>
</dbReference>
<dbReference type="InterPro" id="IPR051013">
    <property type="entry name" value="MBL_superfamily_lactonases"/>
</dbReference>
<reference evidence="7 8" key="1">
    <citation type="submission" date="2016-04" db="EMBL/GenBank/DDBJ databases">
        <title>Draft Genome Sequences of Staphylococcus capitis Strain H36, S. capitis Strain H65, S. cohnii Strain H62, S. hominis Strain H69, Mycobacterium iranicum Strain H39, Plantibacter sp. Strain H53, Pseudomonas oryzihabitans Strain H72, and Microbacterium sp. Strain H83, isolated from residential settings.</title>
        <authorList>
            <person name="Lymperopoulou D."/>
            <person name="Adams R.I."/>
            <person name="Lindow S."/>
            <person name="Coil D.A."/>
            <person name="Jospin G."/>
            <person name="Eisen J.A."/>
        </authorList>
    </citation>
    <scope>NUCLEOTIDE SEQUENCE [LARGE SCALE GENOMIC DNA]</scope>
    <source>
        <strain evidence="7 8">H39</strain>
    </source>
</reference>
<evidence type="ECO:0000313" key="7">
    <source>
        <dbReference type="EMBL" id="OAN42201.1"/>
    </source>
</evidence>
<dbReference type="eggNOG" id="COG0491">
    <property type="taxonomic scope" value="Bacteria"/>
</dbReference>
<dbReference type="InterPro" id="IPR036866">
    <property type="entry name" value="RibonucZ/Hydroxyglut_hydro"/>
</dbReference>
<name>A0A178M2C6_MYCIR</name>
<comment type="cofactor">
    <cofactor evidence="1">
        <name>Zn(2+)</name>
        <dbReference type="ChEBI" id="CHEBI:29105"/>
    </cofactor>
</comment>
<evidence type="ECO:0000256" key="4">
    <source>
        <dbReference type="ARBA" id="ARBA00022801"/>
    </source>
</evidence>
<dbReference type="Gene3D" id="3.60.15.10">
    <property type="entry name" value="Ribonuclease Z/Hydroxyacylglutathione hydrolase-like"/>
    <property type="match status" value="1"/>
</dbReference>
<organism evidence="7 8">
    <name type="scientific">Mycolicibacterium iranicum</name>
    <name type="common">Mycobacterium iranicum</name>
    <dbReference type="NCBI Taxonomy" id="912594"/>
    <lineage>
        <taxon>Bacteria</taxon>
        <taxon>Bacillati</taxon>
        <taxon>Actinomycetota</taxon>
        <taxon>Actinomycetes</taxon>
        <taxon>Mycobacteriales</taxon>
        <taxon>Mycobacteriaceae</taxon>
        <taxon>Mycolicibacterium</taxon>
    </lineage>
</organism>
<dbReference type="CDD" id="cd07742">
    <property type="entry name" value="metallo-hydrolase-like_MBL-fold"/>
    <property type="match status" value="1"/>
</dbReference>
<dbReference type="SUPFAM" id="SSF56281">
    <property type="entry name" value="Metallo-hydrolase/oxidoreductase"/>
    <property type="match status" value="1"/>
</dbReference>
<feature type="domain" description="Metallo-beta-lactamase" evidence="6">
    <location>
        <begin position="20"/>
        <end position="251"/>
    </location>
</feature>
<dbReference type="AlphaFoldDB" id="A0A178M2C6"/>
<evidence type="ECO:0000256" key="1">
    <source>
        <dbReference type="ARBA" id="ARBA00001947"/>
    </source>
</evidence>
<dbReference type="STRING" id="912594.AWC12_14415"/>
<keyword evidence="3" id="KW-0479">Metal-binding</keyword>
<dbReference type="Pfam" id="PF00753">
    <property type="entry name" value="Lactamase_B"/>
    <property type="match status" value="1"/>
</dbReference>
<proteinExistence type="inferred from homology"/>
<dbReference type="InterPro" id="IPR001279">
    <property type="entry name" value="Metallo-B-lactamas"/>
</dbReference>
<dbReference type="PANTHER" id="PTHR42978:SF7">
    <property type="entry name" value="METALLO-HYDROLASE RV2300C-RELATED"/>
    <property type="match status" value="1"/>
</dbReference>
<dbReference type="EMBL" id="LWCS01000001">
    <property type="protein sequence ID" value="OAN42201.1"/>
    <property type="molecule type" value="Genomic_DNA"/>
</dbReference>
<dbReference type="OrthoDB" id="3196337at2"/>
<dbReference type="PANTHER" id="PTHR42978">
    <property type="entry name" value="QUORUM-QUENCHING LACTONASE YTNP-RELATED-RELATED"/>
    <property type="match status" value="1"/>
</dbReference>
<accession>A0A178M2C6</accession>
<dbReference type="Proteomes" id="UP000078396">
    <property type="component" value="Unassembled WGS sequence"/>
</dbReference>
<sequence>MKVHHLNCGTLRPVATPDVVCHVLVVESDAGLVLVDSGFGTRDCANPGEFGRIRRGLLKPALDRAETAAHQLPLLGFALSDVRHIIVTHFDFDHIGGLADFPDARVHVTAVEAFSAIRSRAIANRLRYQSAQWAHGPRIVEHDIDGERWRGFAAARELTEIGPGFAMVSLPGHTDGHACVAVDAGERWLLHAGDAFFHISQITGGTPPMPKALAGFEMVVANNRKKVRENHSRLAELYRRQEPDLRILCSHDPTLFEHAKAESS</sequence>
<comment type="caution">
    <text evidence="7">The sequence shown here is derived from an EMBL/GenBank/DDBJ whole genome shotgun (WGS) entry which is preliminary data.</text>
</comment>
<keyword evidence="5" id="KW-0862">Zinc</keyword>
<dbReference type="RefSeq" id="WP_064279546.1">
    <property type="nucleotide sequence ID" value="NZ_LWCS01000001.1"/>
</dbReference>
<dbReference type="GO" id="GO:0046872">
    <property type="term" value="F:metal ion binding"/>
    <property type="evidence" value="ECO:0007669"/>
    <property type="project" value="UniProtKB-KW"/>
</dbReference>
<comment type="similarity">
    <text evidence="2">Belongs to the metallo-beta-lactamase superfamily.</text>
</comment>
<evidence type="ECO:0000256" key="2">
    <source>
        <dbReference type="ARBA" id="ARBA00007749"/>
    </source>
</evidence>
<evidence type="ECO:0000259" key="6">
    <source>
        <dbReference type="SMART" id="SM00849"/>
    </source>
</evidence>
<protein>
    <recommendedName>
        <fullName evidence="6">Metallo-beta-lactamase domain-containing protein</fullName>
    </recommendedName>
</protein>
<evidence type="ECO:0000256" key="3">
    <source>
        <dbReference type="ARBA" id="ARBA00022723"/>
    </source>
</evidence>
<dbReference type="GO" id="GO:0016787">
    <property type="term" value="F:hydrolase activity"/>
    <property type="evidence" value="ECO:0007669"/>
    <property type="project" value="UniProtKB-KW"/>
</dbReference>
<keyword evidence="4" id="KW-0378">Hydrolase</keyword>
<evidence type="ECO:0000256" key="5">
    <source>
        <dbReference type="ARBA" id="ARBA00022833"/>
    </source>
</evidence>
<gene>
    <name evidence="7" type="ORF">A4X20_00310</name>
</gene>